<organism evidence="1 2">
    <name type="scientific">Pseudomonas phage nickie</name>
    <dbReference type="NCBI Taxonomy" id="2048977"/>
    <lineage>
        <taxon>Viruses</taxon>
        <taxon>Duplodnaviria</taxon>
        <taxon>Heunggongvirae</taxon>
        <taxon>Uroviricota</taxon>
        <taxon>Caudoviricetes</taxon>
        <taxon>Nickievirus</taxon>
        <taxon>Nickievirus nickie</taxon>
    </lineage>
</organism>
<sequence>MDLLNLDELVELERRVAIRGTEYAIVERSVGVMLDSLRVAKAATAKGKKQTEEVFFENMIKTIQTIIPECPEAVVRGLSMAQMIAVFEFANQDPQKMAEEALASQEARLNNGVVESESEVEAPKA</sequence>
<accession>A0A2H4P712</accession>
<protein>
    <submittedName>
        <fullName evidence="1">Uncharacterized protein</fullName>
    </submittedName>
</protein>
<keyword evidence="2" id="KW-1185">Reference proteome</keyword>
<dbReference type="Proteomes" id="UP000241592">
    <property type="component" value="Segment"/>
</dbReference>
<reference evidence="1 2" key="1">
    <citation type="submission" date="2017-09" db="EMBL/GenBank/DDBJ databases">
        <authorList>
            <person name="Ehlers B."/>
            <person name="Leendertz F.H."/>
        </authorList>
    </citation>
    <scope>NUCLEOTIDE SEQUENCE [LARGE SCALE GENOMIC DNA]</scope>
</reference>
<name>A0A2H4P712_9CAUD</name>
<dbReference type="EMBL" id="MG018927">
    <property type="protein sequence ID" value="ATW57957.1"/>
    <property type="molecule type" value="Genomic_DNA"/>
</dbReference>
<gene>
    <name evidence="1" type="ORF">CNR34_00024</name>
</gene>
<proteinExistence type="predicted"/>
<evidence type="ECO:0000313" key="1">
    <source>
        <dbReference type="EMBL" id="ATW57957.1"/>
    </source>
</evidence>
<evidence type="ECO:0000313" key="2">
    <source>
        <dbReference type="Proteomes" id="UP000241592"/>
    </source>
</evidence>